<dbReference type="Proteomes" id="UP000657177">
    <property type="component" value="Unassembled WGS sequence"/>
</dbReference>
<dbReference type="InterPro" id="IPR015269">
    <property type="entry name" value="UPF0029_Impact_C"/>
</dbReference>
<comment type="caution">
    <text evidence="4">The sequence shown here is derived from an EMBL/GenBank/DDBJ whole genome shotgun (WGS) entry which is preliminary data.</text>
</comment>
<dbReference type="Gene3D" id="3.30.230.30">
    <property type="entry name" value="Impact, N-terminal domain"/>
    <property type="match status" value="1"/>
</dbReference>
<sequence length="202" mass="22227">MEPVYFTVAQEQTWEQKIERSRFIGHAAPVADADEAQAFIGRIKTEVHPQATHNCFAYRIGLGENPVTYYSDHGEPSGTAGRPILNAILQQELTNTVVVVTRYFGGKKLGVRGLIDAYHSTALQTLLAAGRRPFRPTFTLTLTLPYPQLPVVNRLLQTYEGKLVKEEYGAVVSLTVHVPESNRAALTGALQGLSAVKWAEGH</sequence>
<feature type="domain" description="UPF0029" evidence="3">
    <location>
        <begin position="142"/>
        <end position="192"/>
    </location>
</feature>
<proteinExistence type="inferred from homology"/>
<dbReference type="AlphaFoldDB" id="A0A8J6HWK5"/>
<dbReference type="GO" id="GO:0005737">
    <property type="term" value="C:cytoplasm"/>
    <property type="evidence" value="ECO:0007669"/>
    <property type="project" value="TreeGrafter"/>
</dbReference>
<keyword evidence="5" id="KW-1185">Reference proteome</keyword>
<dbReference type="Pfam" id="PF09186">
    <property type="entry name" value="DUF1949"/>
    <property type="match status" value="1"/>
</dbReference>
<dbReference type="InterPro" id="IPR023582">
    <property type="entry name" value="Impact"/>
</dbReference>
<organism evidence="4 5">
    <name type="scientific">Capillibacterium thermochitinicola</name>
    <dbReference type="NCBI Taxonomy" id="2699427"/>
    <lineage>
        <taxon>Bacteria</taxon>
        <taxon>Bacillati</taxon>
        <taxon>Bacillota</taxon>
        <taxon>Capillibacterium</taxon>
    </lineage>
</organism>
<dbReference type="SUPFAM" id="SSF54211">
    <property type="entry name" value="Ribosomal protein S5 domain 2-like"/>
    <property type="match status" value="1"/>
</dbReference>
<dbReference type="Pfam" id="PF01205">
    <property type="entry name" value="Impact_N"/>
    <property type="match status" value="1"/>
</dbReference>
<evidence type="ECO:0000256" key="1">
    <source>
        <dbReference type="ARBA" id="ARBA00007665"/>
    </source>
</evidence>
<dbReference type="RefSeq" id="WP_181339037.1">
    <property type="nucleotide sequence ID" value="NZ_JAAKDE010000005.1"/>
</dbReference>
<evidence type="ECO:0000313" key="5">
    <source>
        <dbReference type="Proteomes" id="UP000657177"/>
    </source>
</evidence>
<dbReference type="GO" id="GO:0006446">
    <property type="term" value="P:regulation of translational initiation"/>
    <property type="evidence" value="ECO:0007669"/>
    <property type="project" value="TreeGrafter"/>
</dbReference>
<protein>
    <submittedName>
        <fullName evidence="4">YigZ family protein</fullName>
    </submittedName>
</protein>
<dbReference type="PROSITE" id="PS00910">
    <property type="entry name" value="UPF0029"/>
    <property type="match status" value="1"/>
</dbReference>
<dbReference type="InterPro" id="IPR020569">
    <property type="entry name" value="UPF0029_Impact_CS"/>
</dbReference>
<evidence type="ECO:0000313" key="4">
    <source>
        <dbReference type="EMBL" id="MBA2132582.1"/>
    </source>
</evidence>
<dbReference type="PANTHER" id="PTHR16301">
    <property type="entry name" value="IMPACT-RELATED"/>
    <property type="match status" value="1"/>
</dbReference>
<comment type="similarity">
    <text evidence="1">Belongs to the IMPACT family.</text>
</comment>
<accession>A0A8J6HWK5</accession>
<gene>
    <name evidence="4" type="ORF">G5B42_03365</name>
</gene>
<name>A0A8J6HWK5_9FIRM</name>
<evidence type="ECO:0000259" key="3">
    <source>
        <dbReference type="Pfam" id="PF09186"/>
    </source>
</evidence>
<reference evidence="4" key="1">
    <citation type="submission" date="2020-06" db="EMBL/GenBank/DDBJ databases">
        <title>Novel chitinolytic bacterium.</title>
        <authorList>
            <person name="Ungkulpasvich U."/>
            <person name="Kosugi A."/>
            <person name="Uke A."/>
        </authorList>
    </citation>
    <scope>NUCLEOTIDE SEQUENCE</scope>
    <source>
        <strain evidence="4">UUS1-1</strain>
    </source>
</reference>
<dbReference type="InterPro" id="IPR035647">
    <property type="entry name" value="EFG_III/V"/>
</dbReference>
<dbReference type="InterPro" id="IPR001498">
    <property type="entry name" value="Impact_N"/>
</dbReference>
<dbReference type="InterPro" id="IPR036956">
    <property type="entry name" value="Impact_N_sf"/>
</dbReference>
<dbReference type="InterPro" id="IPR020568">
    <property type="entry name" value="Ribosomal_Su5_D2-typ_SF"/>
</dbReference>
<evidence type="ECO:0000259" key="2">
    <source>
        <dbReference type="Pfam" id="PF01205"/>
    </source>
</evidence>
<dbReference type="EMBL" id="JAAKDE010000005">
    <property type="protein sequence ID" value="MBA2132582.1"/>
    <property type="molecule type" value="Genomic_DNA"/>
</dbReference>
<dbReference type="SUPFAM" id="SSF54980">
    <property type="entry name" value="EF-G C-terminal domain-like"/>
    <property type="match status" value="1"/>
</dbReference>
<dbReference type="Gene3D" id="3.30.70.240">
    <property type="match status" value="1"/>
</dbReference>
<feature type="domain" description="Impact N-terminal" evidence="2">
    <location>
        <begin position="20"/>
        <end position="125"/>
    </location>
</feature>
<dbReference type="PANTHER" id="PTHR16301:SF20">
    <property type="entry name" value="IMPACT FAMILY MEMBER YIGZ"/>
    <property type="match status" value="1"/>
</dbReference>